<dbReference type="RefSeq" id="WP_344687822.1">
    <property type="nucleotide sequence ID" value="NZ_BAABBH010000001.1"/>
</dbReference>
<keyword evidence="3" id="KW-1185">Reference proteome</keyword>
<feature type="transmembrane region" description="Helical" evidence="1">
    <location>
        <begin position="35"/>
        <end position="53"/>
    </location>
</feature>
<organism evidence="2 3">
    <name type="scientific">Terriglobus aquaticus</name>
    <dbReference type="NCBI Taxonomy" id="940139"/>
    <lineage>
        <taxon>Bacteria</taxon>
        <taxon>Pseudomonadati</taxon>
        <taxon>Acidobacteriota</taxon>
        <taxon>Terriglobia</taxon>
        <taxon>Terriglobales</taxon>
        <taxon>Acidobacteriaceae</taxon>
        <taxon>Terriglobus</taxon>
    </lineage>
</organism>
<evidence type="ECO:0000313" key="3">
    <source>
        <dbReference type="Proteomes" id="UP001634747"/>
    </source>
</evidence>
<sequence>MMSALPGQGHFFASTTDVARSKAPSSGAPVWQRRGAWVGLAVLLVFLGARFTILVQPRAMEFDQISTVLTAEAPSWHAYLAAVPADSQPPFSHVAARLGLLLPLPQAVGVHAVSALAMMMAVLCLFLLFERRGAPLAGLCSAALLTASRGVEFMFTIRPYAALMAVSAASLLFYDTYRNRRAAGIRTSLWPLALTIVFAATIHALSLLYTLVPIVAGELLYWYRTRRADKRLLLAVALSATAFGFDFILAHQIQARYMSLVPMSARTPGLPTLAKLLEVLAIPVERRWQAILLAVVAGLSLLMKRRSAGQQWAENEAGRDLEFPLLAALALYAAAVLAFAAGAANHYFFPRYASPTYLCAPLLLGVGLAAAAWRRLPAVQFGIAVLLIVLPLSALRRFLKEDPRVSPTEANAAIFTHDEVIASPLAFPTLWWYARPEERKRLRMITDADGYRTIPDGIPEVVLQRFVVAGVLPFALTEYRDYKPGHDVYLVAPVMSGDTWVPAALQARGYTCSRDASVLSQTYAMTHCVRSESGADERFR</sequence>
<feature type="transmembrane region" description="Helical" evidence="1">
    <location>
        <begin position="356"/>
        <end position="373"/>
    </location>
</feature>
<feature type="transmembrane region" description="Helical" evidence="1">
    <location>
        <begin position="160"/>
        <end position="177"/>
    </location>
</feature>
<feature type="transmembrane region" description="Helical" evidence="1">
    <location>
        <begin position="379"/>
        <end position="399"/>
    </location>
</feature>
<comment type="caution">
    <text evidence="2">The sequence shown here is derived from an EMBL/GenBank/DDBJ whole genome shotgun (WGS) entry which is preliminary data.</text>
</comment>
<reference evidence="2 3" key="1">
    <citation type="submission" date="2024-12" db="EMBL/GenBank/DDBJ databases">
        <authorList>
            <person name="Lee Y."/>
        </authorList>
    </citation>
    <scope>NUCLEOTIDE SEQUENCE [LARGE SCALE GENOMIC DNA]</scope>
    <source>
        <strain evidence="2 3">03SUJ4</strain>
    </source>
</reference>
<proteinExistence type="predicted"/>
<name>A0ABW9KIF6_9BACT</name>
<feature type="transmembrane region" description="Helical" evidence="1">
    <location>
        <begin position="323"/>
        <end position="344"/>
    </location>
</feature>
<gene>
    <name evidence="2" type="ORF">ACK2TP_07355</name>
</gene>
<feature type="transmembrane region" description="Helical" evidence="1">
    <location>
        <begin position="108"/>
        <end position="129"/>
    </location>
</feature>
<dbReference type="Proteomes" id="UP001634747">
    <property type="component" value="Unassembled WGS sequence"/>
</dbReference>
<feature type="transmembrane region" description="Helical" evidence="1">
    <location>
        <begin position="232"/>
        <end position="250"/>
    </location>
</feature>
<keyword evidence="1" id="KW-0812">Transmembrane</keyword>
<evidence type="ECO:0000256" key="1">
    <source>
        <dbReference type="SAM" id="Phobius"/>
    </source>
</evidence>
<feature type="transmembrane region" description="Helical" evidence="1">
    <location>
        <begin position="189"/>
        <end position="212"/>
    </location>
</feature>
<keyword evidence="1" id="KW-1133">Transmembrane helix</keyword>
<dbReference type="EMBL" id="JBJYXY010000001">
    <property type="protein sequence ID" value="MFN2975575.1"/>
    <property type="molecule type" value="Genomic_DNA"/>
</dbReference>
<protein>
    <recommendedName>
        <fullName evidence="4">Glycosyltransferase RgtA/B/C/D-like domain-containing protein</fullName>
    </recommendedName>
</protein>
<keyword evidence="1" id="KW-0472">Membrane</keyword>
<accession>A0ABW9KIF6</accession>
<evidence type="ECO:0008006" key="4">
    <source>
        <dbReference type="Google" id="ProtNLM"/>
    </source>
</evidence>
<evidence type="ECO:0000313" key="2">
    <source>
        <dbReference type="EMBL" id="MFN2975575.1"/>
    </source>
</evidence>